<reference evidence="3 4" key="1">
    <citation type="submission" date="2021-05" db="EMBL/GenBank/DDBJ databases">
        <title>Comparative genomic studies on the polysaccharide-degrading batcterial strains of the Flammeovirga genus.</title>
        <authorList>
            <person name="Zewei F."/>
            <person name="Zheng Z."/>
            <person name="Yu L."/>
            <person name="Ruyue G."/>
            <person name="Yanhong M."/>
            <person name="Yuanyuan C."/>
            <person name="Jingyan G."/>
            <person name="Wenjun H."/>
        </authorList>
    </citation>
    <scope>NUCLEOTIDE SEQUENCE [LARGE SCALE GENOMIC DNA]</scope>
    <source>
        <strain evidence="3 4">YS10</strain>
    </source>
</reference>
<sequence>MYHICLSDPERGALKYFFLQQGISDHKIICLHNELTVGPLSPDLNSLFTENRTTFYKEYLEFDDPTRDFYISKFVHPNYFSDLNEYSSIVVWKGENVAEELLLRFVANFSRFKDIYVAEVATIDAEYKNVAEVNPILFPQIWGKWKLISEGKRKSLINNWNKLGKQPLRILENGEIIEVPITFYDDHLLSFVTTSFQPSGRVVGQTLSSIDQRISDTFIYFRLRNLIKAQKVAYEGNLFSMMDLKVKLP</sequence>
<evidence type="ECO:0000313" key="4">
    <source>
        <dbReference type="Proteomes" id="UP000682802"/>
    </source>
</evidence>
<protein>
    <submittedName>
        <fullName evidence="3">DUF1835 domain-containing protein</fullName>
    </submittedName>
</protein>
<dbReference type="Pfam" id="PF12395">
    <property type="entry name" value="DUF3658"/>
    <property type="match status" value="1"/>
</dbReference>
<evidence type="ECO:0000313" key="3">
    <source>
        <dbReference type="EMBL" id="QWG08695.1"/>
    </source>
</evidence>
<accession>A0ABX8GYK6</accession>
<feature type="domain" description="DUF3658" evidence="2">
    <location>
        <begin position="146"/>
        <end position="242"/>
    </location>
</feature>
<dbReference type="RefSeq" id="WP_144072608.1">
    <property type="nucleotide sequence ID" value="NZ_CP076128.1"/>
</dbReference>
<evidence type="ECO:0000259" key="1">
    <source>
        <dbReference type="Pfam" id="PF08874"/>
    </source>
</evidence>
<name>A0ABX8GYK6_9BACT</name>
<dbReference type="Proteomes" id="UP000682802">
    <property type="component" value="Chromosome 1"/>
</dbReference>
<evidence type="ECO:0000259" key="2">
    <source>
        <dbReference type="Pfam" id="PF12395"/>
    </source>
</evidence>
<gene>
    <name evidence="3" type="ORF">KM029_07080</name>
</gene>
<dbReference type="Pfam" id="PF08874">
    <property type="entry name" value="DUF1835"/>
    <property type="match status" value="1"/>
</dbReference>
<proteinExistence type="predicted"/>
<dbReference type="InterPro" id="IPR022123">
    <property type="entry name" value="DUF3658"/>
</dbReference>
<organism evidence="3 4">
    <name type="scientific">Flammeovirga kamogawensis</name>
    <dbReference type="NCBI Taxonomy" id="373891"/>
    <lineage>
        <taxon>Bacteria</taxon>
        <taxon>Pseudomonadati</taxon>
        <taxon>Bacteroidota</taxon>
        <taxon>Cytophagia</taxon>
        <taxon>Cytophagales</taxon>
        <taxon>Flammeovirgaceae</taxon>
        <taxon>Flammeovirga</taxon>
    </lineage>
</organism>
<feature type="domain" description="DUF1835" evidence="1">
    <location>
        <begin position="3"/>
        <end position="120"/>
    </location>
</feature>
<keyword evidence="4" id="KW-1185">Reference proteome</keyword>
<dbReference type="EMBL" id="CP076128">
    <property type="protein sequence ID" value="QWG08695.1"/>
    <property type="molecule type" value="Genomic_DNA"/>
</dbReference>
<dbReference type="InterPro" id="IPR014973">
    <property type="entry name" value="DUF1835"/>
</dbReference>